<proteinExistence type="predicted"/>
<sequence>MSRKKQPPQADSRPPVDALQYEKLALSAFHLCDRQMSKLSTLVTLASTICRNPAVTSEERDQLQATLALLASTGEQYRQELACDRELFQVIALDAKGVASKRITASRAARLLQQAANGAAARVRGPDGARPQAAAGVDEARAAPGDTVSDEMRDELGDEVPDTVRDEMKVDETAAGSGRGVTRH</sequence>
<dbReference type="AlphaFoldDB" id="E1TF25"/>
<feature type="region of interest" description="Disordered" evidence="1">
    <location>
        <begin position="120"/>
        <end position="184"/>
    </location>
</feature>
<evidence type="ECO:0000313" key="2">
    <source>
        <dbReference type="EMBL" id="ADN60255.1"/>
    </source>
</evidence>
<dbReference type="eggNOG" id="ENOG5032IFQ">
    <property type="taxonomic scope" value="Bacteria"/>
</dbReference>
<accession>E1TF25</accession>
<protein>
    <submittedName>
        <fullName evidence="2">Uncharacterized protein</fullName>
    </submittedName>
</protein>
<dbReference type="HOGENOM" id="CLU_125853_0_0_4"/>
<dbReference type="EMBL" id="CP002218">
    <property type="protein sequence ID" value="ADN60255.1"/>
    <property type="molecule type" value="Genomic_DNA"/>
</dbReference>
<evidence type="ECO:0000256" key="1">
    <source>
        <dbReference type="SAM" id="MobiDB-lite"/>
    </source>
</evidence>
<reference evidence="2" key="1">
    <citation type="submission" date="2010-09" db="EMBL/GenBank/DDBJ databases">
        <title>Complete sequence of chromosome2 of Burkholderia sp. CCGE1003.</title>
        <authorList>
            <consortium name="US DOE Joint Genome Institute"/>
            <person name="Lucas S."/>
            <person name="Copeland A."/>
            <person name="Lapidus A."/>
            <person name="Cheng J.-F."/>
            <person name="Bruce D."/>
            <person name="Goodwin L."/>
            <person name="Pitluck S."/>
            <person name="Daligault H."/>
            <person name="Davenport K."/>
            <person name="Detter J.C."/>
            <person name="Han C."/>
            <person name="Tapia R."/>
            <person name="Land M."/>
            <person name="Hauser L."/>
            <person name="Jeffries C."/>
            <person name="Kyrpides N."/>
            <person name="Ivanova N."/>
            <person name="Ovchinnikova G."/>
            <person name="Martinez-Romero E."/>
            <person name="Rogel M.A."/>
            <person name="Auchtung J."/>
            <person name="Tiedje J.M."/>
            <person name="Woyke T."/>
        </authorList>
    </citation>
    <scope>NUCLEOTIDE SEQUENCE</scope>
    <source>
        <strain evidence="2">CCGE1003</strain>
    </source>
</reference>
<gene>
    <name evidence="2" type="ordered locus">BC1003_4321</name>
</gene>
<dbReference type="KEGG" id="bgf:BC1003_4321"/>
<feature type="compositionally biased region" description="Basic and acidic residues" evidence="1">
    <location>
        <begin position="162"/>
        <end position="172"/>
    </location>
</feature>
<name>E1TF25_BURSG</name>
<organism evidence="2">
    <name type="scientific">Burkholderia sp. (strain CCGE1003)</name>
    <dbReference type="NCBI Taxonomy" id="640512"/>
    <lineage>
        <taxon>Bacteria</taxon>
        <taxon>Pseudomonadati</taxon>
        <taxon>Pseudomonadota</taxon>
        <taxon>Betaproteobacteria</taxon>
        <taxon>Burkholderiales</taxon>
        <taxon>Burkholderiaceae</taxon>
        <taxon>Burkholderia</taxon>
    </lineage>
</organism>